<accession>Q2CA33</accession>
<dbReference type="Proteomes" id="UP000003635">
    <property type="component" value="Unassembled WGS sequence"/>
</dbReference>
<dbReference type="InterPro" id="IPR001736">
    <property type="entry name" value="PLipase_D/transphosphatidylase"/>
</dbReference>
<dbReference type="GO" id="GO:0004630">
    <property type="term" value="F:phospholipase D activity"/>
    <property type="evidence" value="ECO:0007669"/>
    <property type="project" value="UniProtKB-EC"/>
</dbReference>
<dbReference type="Pfam" id="PF00614">
    <property type="entry name" value="PLDc"/>
    <property type="match status" value="1"/>
</dbReference>
<dbReference type="SUPFAM" id="SSF56024">
    <property type="entry name" value="Phospholipase D/nuclease"/>
    <property type="match status" value="2"/>
</dbReference>
<evidence type="ECO:0000256" key="6">
    <source>
        <dbReference type="ARBA" id="ARBA00022737"/>
    </source>
</evidence>
<evidence type="ECO:0000256" key="1">
    <source>
        <dbReference type="ARBA" id="ARBA00000798"/>
    </source>
</evidence>
<dbReference type="PROSITE" id="PS50035">
    <property type="entry name" value="PLD"/>
    <property type="match status" value="2"/>
</dbReference>
<dbReference type="InterPro" id="IPR025202">
    <property type="entry name" value="PLD-like_dom"/>
</dbReference>
<evidence type="ECO:0000256" key="2">
    <source>
        <dbReference type="ARBA" id="ARBA00003145"/>
    </source>
</evidence>
<evidence type="ECO:0000256" key="8">
    <source>
        <dbReference type="ARBA" id="ARBA00023098"/>
    </source>
</evidence>
<dbReference type="OrthoDB" id="8828485at2"/>
<feature type="domain" description="PLD phosphodiesterase" evidence="11">
    <location>
        <begin position="133"/>
        <end position="160"/>
    </location>
</feature>
<comment type="function">
    <text evidence="2">Could be a virulence factor.</text>
</comment>
<dbReference type="STRING" id="314256.OG2516_12839"/>
<name>Q2CA33_OCEGH</name>
<dbReference type="CDD" id="cd09143">
    <property type="entry name" value="PLDc_vPLD1_2_like_bac_2"/>
    <property type="match status" value="1"/>
</dbReference>
<dbReference type="GO" id="GO:0005576">
    <property type="term" value="C:extracellular region"/>
    <property type="evidence" value="ECO:0007669"/>
    <property type="project" value="UniProtKB-SubCell"/>
</dbReference>
<evidence type="ECO:0000256" key="3">
    <source>
        <dbReference type="ARBA" id="ARBA00004613"/>
    </source>
</evidence>
<keyword evidence="7" id="KW-0378">Hydrolase</keyword>
<dbReference type="CDD" id="cd09140">
    <property type="entry name" value="PLDc_vPLD1_2_like_bac_1"/>
    <property type="match status" value="1"/>
</dbReference>
<reference evidence="12 13" key="1">
    <citation type="journal article" date="2010" name="J. Bacteriol.">
        <title>Genome sequences of Oceanicola granulosus HTCC2516(T) and Oceanicola batsensis HTCC2597(TDelta).</title>
        <authorList>
            <person name="Thrash J.C."/>
            <person name="Cho J.C."/>
            <person name="Vergin K.L."/>
            <person name="Giovannoni S.J."/>
        </authorList>
    </citation>
    <scope>NUCLEOTIDE SEQUENCE [LARGE SCALE GENOMIC DNA]</scope>
    <source>
        <strain evidence="13">ATCC BAA-861 / DSM 15982 / KCTC 12143 / HTCC2516</strain>
    </source>
</reference>
<keyword evidence="13" id="KW-1185">Reference proteome</keyword>
<dbReference type="HOGENOM" id="CLU_011094_2_0_5"/>
<feature type="compositionally biased region" description="Basic and acidic residues" evidence="10">
    <location>
        <begin position="161"/>
        <end position="172"/>
    </location>
</feature>
<dbReference type="Pfam" id="PF13091">
    <property type="entry name" value="PLDc_2"/>
    <property type="match status" value="1"/>
</dbReference>
<dbReference type="SMART" id="SM00155">
    <property type="entry name" value="PLDc"/>
    <property type="match status" value="2"/>
</dbReference>
<dbReference type="AlphaFoldDB" id="Q2CA33"/>
<evidence type="ECO:0000256" key="10">
    <source>
        <dbReference type="SAM" id="MobiDB-lite"/>
    </source>
</evidence>
<evidence type="ECO:0000313" key="12">
    <source>
        <dbReference type="EMBL" id="EAR49532.1"/>
    </source>
</evidence>
<keyword evidence="8" id="KW-0443">Lipid metabolism</keyword>
<dbReference type="GO" id="GO:0009395">
    <property type="term" value="P:phospholipid catabolic process"/>
    <property type="evidence" value="ECO:0007669"/>
    <property type="project" value="TreeGrafter"/>
</dbReference>
<protein>
    <recommendedName>
        <fullName evidence="4">Phospholipase D</fullName>
    </recommendedName>
    <alternativeName>
        <fullName evidence="9">Choline phosphatase</fullName>
    </alternativeName>
</protein>
<gene>
    <name evidence="12" type="ORF">OG2516_12839</name>
</gene>
<dbReference type="PANTHER" id="PTHR18896">
    <property type="entry name" value="PHOSPHOLIPASE D"/>
    <property type="match status" value="1"/>
</dbReference>
<feature type="domain" description="PLD phosphodiesterase" evidence="11">
    <location>
        <begin position="348"/>
        <end position="375"/>
    </location>
</feature>
<sequence>MSAADDDTPILVPGDTCWRIAQADKLAVIVDAADYFSVIREVVQQATRSVLFIGWDFDTRIELEPDSEDGDSPNRLGRYLDWVVKENPDLHVHMLKWDLSLIETLMRGSTPLVIADWMTSNRIHMKLDHAHPSGAAHHQKIVVIDDVLAFCGGIDMTAERWDTRDHPDEDPRRRRPTSGRHYGPWHDITTAVAGPAARALGDLARDRWEWATGDRLEPVESAPPIWPERLKPITEHRSVGISRSLPPYGERDEVREIEALYLKVIEQTERTLYIESQYFASRKIAEAIVERLREDDPPEIVIVNPFTAQGWLEEEVMGTARVRLLELVRRADHRNRFRLYTPQAENGTHIYVHAKVVIMDDRLLRVGSSNLNNRSMGFDSECDLTIEVRGESDQPLRERIVGLRNDLIAEHLGVENAEVEACLRDTGGSMLETIERLRGEGRTLVPFELPDFSEIEDDLFAESDLLDPESTAKSAWWHWT</sequence>
<organism evidence="12 13">
    <name type="scientific">Oceanicola granulosus (strain ATCC BAA-861 / DSM 15982 / KCTC 12143 / HTCC2516)</name>
    <dbReference type="NCBI Taxonomy" id="314256"/>
    <lineage>
        <taxon>Bacteria</taxon>
        <taxon>Pseudomonadati</taxon>
        <taxon>Pseudomonadota</taxon>
        <taxon>Alphaproteobacteria</taxon>
        <taxon>Rhodobacterales</taxon>
        <taxon>Roseobacteraceae</taxon>
        <taxon>Oceanicola</taxon>
    </lineage>
</organism>
<evidence type="ECO:0000256" key="7">
    <source>
        <dbReference type="ARBA" id="ARBA00022801"/>
    </source>
</evidence>
<comment type="caution">
    <text evidence="12">The sequence shown here is derived from an EMBL/GenBank/DDBJ whole genome shotgun (WGS) entry which is preliminary data.</text>
</comment>
<evidence type="ECO:0000256" key="4">
    <source>
        <dbReference type="ARBA" id="ARBA00018392"/>
    </source>
</evidence>
<feature type="region of interest" description="Disordered" evidence="10">
    <location>
        <begin position="161"/>
        <end position="186"/>
    </location>
</feature>
<evidence type="ECO:0000313" key="13">
    <source>
        <dbReference type="Proteomes" id="UP000003635"/>
    </source>
</evidence>
<dbReference type="RefSeq" id="WP_007256084.1">
    <property type="nucleotide sequence ID" value="NZ_CH724108.1"/>
</dbReference>
<dbReference type="InterPro" id="IPR015679">
    <property type="entry name" value="PLipase_D_fam"/>
</dbReference>
<proteinExistence type="predicted"/>
<comment type="subcellular location">
    <subcellularLocation>
        <location evidence="3">Secreted</location>
    </subcellularLocation>
</comment>
<keyword evidence="5" id="KW-0964">Secreted</keyword>
<dbReference type="PANTHER" id="PTHR18896:SF76">
    <property type="entry name" value="PHOSPHOLIPASE"/>
    <property type="match status" value="1"/>
</dbReference>
<evidence type="ECO:0000256" key="5">
    <source>
        <dbReference type="ARBA" id="ARBA00022525"/>
    </source>
</evidence>
<dbReference type="eggNOG" id="COG1502">
    <property type="taxonomic scope" value="Bacteria"/>
</dbReference>
<dbReference type="Gene3D" id="3.30.870.10">
    <property type="entry name" value="Endonuclease Chain A"/>
    <property type="match status" value="2"/>
</dbReference>
<comment type="catalytic activity">
    <reaction evidence="1">
        <text>a 1,2-diacyl-sn-glycero-3-phosphocholine + H2O = a 1,2-diacyl-sn-glycero-3-phosphate + choline + H(+)</text>
        <dbReference type="Rhea" id="RHEA:14445"/>
        <dbReference type="ChEBI" id="CHEBI:15354"/>
        <dbReference type="ChEBI" id="CHEBI:15377"/>
        <dbReference type="ChEBI" id="CHEBI:15378"/>
        <dbReference type="ChEBI" id="CHEBI:57643"/>
        <dbReference type="ChEBI" id="CHEBI:58608"/>
        <dbReference type="EC" id="3.1.4.4"/>
    </reaction>
</comment>
<dbReference type="EMBL" id="AAOT01000062">
    <property type="protein sequence ID" value="EAR49532.1"/>
    <property type="molecule type" value="Genomic_DNA"/>
</dbReference>
<keyword evidence="6" id="KW-0677">Repeat</keyword>
<evidence type="ECO:0000256" key="9">
    <source>
        <dbReference type="ARBA" id="ARBA00029594"/>
    </source>
</evidence>
<evidence type="ECO:0000259" key="11">
    <source>
        <dbReference type="PROSITE" id="PS50035"/>
    </source>
</evidence>